<dbReference type="InterPro" id="IPR036390">
    <property type="entry name" value="WH_DNA-bd_sf"/>
</dbReference>
<sequence length="128" mass="14435">MGDQKKDDAIFQIGTKLWLKGFENFTLGPGDVRLIKSLQKTKNLTRTSEDLGYSYKYGWSKLRSITKKTGRPVVISHKGGYGGGGNVTVTPWGTYLVELFSMVQERLDHFSQIINQEIAKKSFEDSIN</sequence>
<protein>
    <recommendedName>
        <fullName evidence="3">HTH lysR-type domain-containing protein</fullName>
    </recommendedName>
</protein>
<dbReference type="InterPro" id="IPR051815">
    <property type="entry name" value="Molybdate_resp_trans_reg"/>
</dbReference>
<dbReference type="Gene3D" id="1.10.10.10">
    <property type="entry name" value="Winged helix-like DNA-binding domain superfamily/Winged helix DNA-binding domain"/>
    <property type="match status" value="1"/>
</dbReference>
<dbReference type="PANTHER" id="PTHR30432:SF1">
    <property type="entry name" value="DNA-BINDING TRANSCRIPTIONAL DUAL REGULATOR MODE"/>
    <property type="match status" value="1"/>
</dbReference>
<organism evidence="1 2">
    <name type="scientific">Candidatus Lokiarchaeum ossiferum</name>
    <dbReference type="NCBI Taxonomy" id="2951803"/>
    <lineage>
        <taxon>Archaea</taxon>
        <taxon>Promethearchaeati</taxon>
        <taxon>Promethearchaeota</taxon>
        <taxon>Promethearchaeia</taxon>
        <taxon>Promethearchaeales</taxon>
        <taxon>Promethearchaeaceae</taxon>
        <taxon>Candidatus Lokiarchaeum</taxon>
    </lineage>
</organism>
<reference evidence="1" key="1">
    <citation type="submission" date="2022-09" db="EMBL/GenBank/DDBJ databases">
        <title>Actin cytoskeleton and complex cell architecture in an #Asgard archaeon.</title>
        <authorList>
            <person name="Ponce Toledo R.I."/>
            <person name="Schleper C."/>
            <person name="Rodrigues Oliveira T."/>
            <person name="Wollweber F."/>
            <person name="Xu J."/>
            <person name="Rittmann S."/>
            <person name="Klingl A."/>
            <person name="Pilhofer M."/>
        </authorList>
    </citation>
    <scope>NUCLEOTIDE SEQUENCE</scope>
    <source>
        <strain evidence="1">B-35</strain>
    </source>
</reference>
<keyword evidence="2" id="KW-1185">Reference proteome</keyword>
<dbReference type="InterPro" id="IPR036388">
    <property type="entry name" value="WH-like_DNA-bd_sf"/>
</dbReference>
<evidence type="ECO:0000313" key="1">
    <source>
        <dbReference type="EMBL" id="UYP44712.1"/>
    </source>
</evidence>
<evidence type="ECO:0000313" key="2">
    <source>
        <dbReference type="Proteomes" id="UP001208689"/>
    </source>
</evidence>
<dbReference type="SUPFAM" id="SSF46785">
    <property type="entry name" value="Winged helix' DNA-binding domain"/>
    <property type="match status" value="1"/>
</dbReference>
<dbReference type="Proteomes" id="UP001208689">
    <property type="component" value="Chromosome"/>
</dbReference>
<name>A0ABY6HP95_9ARCH</name>
<dbReference type="PANTHER" id="PTHR30432">
    <property type="entry name" value="TRANSCRIPTIONAL REGULATOR MODE"/>
    <property type="match status" value="1"/>
</dbReference>
<dbReference type="EMBL" id="CP104013">
    <property type="protein sequence ID" value="UYP44712.1"/>
    <property type="molecule type" value="Genomic_DNA"/>
</dbReference>
<proteinExistence type="predicted"/>
<gene>
    <name evidence="1" type="ORF">NEF87_000997</name>
</gene>
<evidence type="ECO:0008006" key="3">
    <source>
        <dbReference type="Google" id="ProtNLM"/>
    </source>
</evidence>
<accession>A0ABY6HP95</accession>